<evidence type="ECO:0000256" key="2">
    <source>
        <dbReference type="ARBA" id="ARBA00023054"/>
    </source>
</evidence>
<reference evidence="5" key="2">
    <citation type="submission" date="2025-08" db="UniProtKB">
        <authorList>
            <consortium name="Ensembl"/>
        </authorList>
    </citation>
    <scope>IDENTIFICATION</scope>
    <source>
        <strain evidence="5">Hd-rR</strain>
    </source>
</reference>
<reference evidence="5" key="3">
    <citation type="submission" date="2025-09" db="UniProtKB">
        <authorList>
            <consortium name="Ensembl"/>
        </authorList>
    </citation>
    <scope>IDENTIFICATION</scope>
    <source>
        <strain evidence="5">Hd-rR</strain>
    </source>
</reference>
<dbReference type="PANTHER" id="PTHR31233">
    <property type="entry name" value="BICAUDAL D FAMILY MEMBER"/>
    <property type="match status" value="1"/>
</dbReference>
<dbReference type="GO" id="GO:0070840">
    <property type="term" value="F:dynein complex binding"/>
    <property type="evidence" value="ECO:0007669"/>
    <property type="project" value="InterPro"/>
</dbReference>
<feature type="coiled-coil region" evidence="3">
    <location>
        <begin position="124"/>
        <end position="259"/>
    </location>
</feature>
<keyword evidence="6" id="KW-1185">Reference proteome</keyword>
<protein>
    <submittedName>
        <fullName evidence="5">BICD cargo adaptor 1</fullName>
    </submittedName>
</protein>
<evidence type="ECO:0000256" key="4">
    <source>
        <dbReference type="SAM" id="MobiDB-lite"/>
    </source>
</evidence>
<dbReference type="Proteomes" id="UP000001038">
    <property type="component" value="Chromosome 6"/>
</dbReference>
<dbReference type="GeneTree" id="ENSGT00940000154471"/>
<evidence type="ECO:0000313" key="5">
    <source>
        <dbReference type="Ensembl" id="ENSORLP00000020007.2"/>
    </source>
</evidence>
<gene>
    <name evidence="5" type="primary">BICD1</name>
    <name evidence="5" type="synonym">bicd1a</name>
</gene>
<feature type="coiled-coil region" evidence="3">
    <location>
        <begin position="11"/>
        <end position="80"/>
    </location>
</feature>
<feature type="coiled-coil region" evidence="3">
    <location>
        <begin position="408"/>
        <end position="479"/>
    </location>
</feature>
<keyword evidence="2 3" id="KW-0175">Coiled coil</keyword>
<dbReference type="HOGENOM" id="CLU_014107_0_0_1"/>
<dbReference type="Bgee" id="ENSORLG00000015983">
    <property type="expression patterns" value="Expressed in heart and 11 other cell types or tissues"/>
</dbReference>
<feature type="region of interest" description="Disordered" evidence="4">
    <location>
        <begin position="789"/>
        <end position="826"/>
    </location>
</feature>
<feature type="region of interest" description="Disordered" evidence="4">
    <location>
        <begin position="364"/>
        <end position="394"/>
    </location>
</feature>
<comment type="similarity">
    <text evidence="1">Belongs to the BicD family.</text>
</comment>
<dbReference type="Pfam" id="PF09730">
    <property type="entry name" value="BicD"/>
    <property type="match status" value="1"/>
</dbReference>
<organism evidence="5 6">
    <name type="scientific">Oryzias latipes</name>
    <name type="common">Japanese rice fish</name>
    <name type="synonym">Japanese killifish</name>
    <dbReference type="NCBI Taxonomy" id="8090"/>
    <lineage>
        <taxon>Eukaryota</taxon>
        <taxon>Metazoa</taxon>
        <taxon>Chordata</taxon>
        <taxon>Craniata</taxon>
        <taxon>Vertebrata</taxon>
        <taxon>Euteleostomi</taxon>
        <taxon>Actinopterygii</taxon>
        <taxon>Neopterygii</taxon>
        <taxon>Teleostei</taxon>
        <taxon>Neoteleostei</taxon>
        <taxon>Acanthomorphata</taxon>
        <taxon>Ovalentaria</taxon>
        <taxon>Atherinomorphae</taxon>
        <taxon>Beloniformes</taxon>
        <taxon>Adrianichthyidae</taxon>
        <taxon>Oryziinae</taxon>
        <taxon>Oryzias</taxon>
    </lineage>
</organism>
<evidence type="ECO:0000256" key="3">
    <source>
        <dbReference type="SAM" id="Coils"/>
    </source>
</evidence>
<dbReference type="AlphaFoldDB" id="H2MMR1"/>
<dbReference type="PANTHER" id="PTHR31233:SF3">
    <property type="entry name" value="PROTEIN BICAUDAL D HOMOLOG 1"/>
    <property type="match status" value="1"/>
</dbReference>
<feature type="compositionally biased region" description="Basic and acidic residues" evidence="4">
    <location>
        <begin position="552"/>
        <end position="563"/>
    </location>
</feature>
<name>H2MMR1_ORYLA</name>
<evidence type="ECO:0000256" key="1">
    <source>
        <dbReference type="ARBA" id="ARBA00010061"/>
    </source>
</evidence>
<feature type="coiled-coil region" evidence="3">
    <location>
        <begin position="681"/>
        <end position="775"/>
    </location>
</feature>
<reference evidence="5 6" key="1">
    <citation type="journal article" date="2007" name="Nature">
        <title>The medaka draft genome and insights into vertebrate genome evolution.</title>
        <authorList>
            <person name="Kasahara M."/>
            <person name="Naruse K."/>
            <person name="Sasaki S."/>
            <person name="Nakatani Y."/>
            <person name="Qu W."/>
            <person name="Ahsan B."/>
            <person name="Yamada T."/>
            <person name="Nagayasu Y."/>
            <person name="Doi K."/>
            <person name="Kasai Y."/>
            <person name="Jindo T."/>
            <person name="Kobayashi D."/>
            <person name="Shimada A."/>
            <person name="Toyoda A."/>
            <person name="Kuroki Y."/>
            <person name="Fujiyama A."/>
            <person name="Sasaki T."/>
            <person name="Shimizu A."/>
            <person name="Asakawa S."/>
            <person name="Shimizu N."/>
            <person name="Hashimoto S."/>
            <person name="Yang J."/>
            <person name="Lee Y."/>
            <person name="Matsushima K."/>
            <person name="Sugano S."/>
            <person name="Sakaizumi M."/>
            <person name="Narita T."/>
            <person name="Ohishi K."/>
            <person name="Haga S."/>
            <person name="Ohta F."/>
            <person name="Nomoto H."/>
            <person name="Nogata K."/>
            <person name="Morishita T."/>
            <person name="Endo T."/>
            <person name="Shin-I T."/>
            <person name="Takeda H."/>
            <person name="Morishita S."/>
            <person name="Kohara Y."/>
        </authorList>
    </citation>
    <scope>NUCLEOTIDE SEQUENCE [LARGE SCALE GENOMIC DNA]</scope>
    <source>
        <strain evidence="5 6">Hd-rR</strain>
    </source>
</reference>
<feature type="compositionally biased region" description="Polar residues" evidence="4">
    <location>
        <begin position="564"/>
        <end position="588"/>
    </location>
</feature>
<dbReference type="InterPro" id="IPR018477">
    <property type="entry name" value="BICD"/>
</dbReference>
<evidence type="ECO:0000313" key="6">
    <source>
        <dbReference type="Proteomes" id="UP000001038"/>
    </source>
</evidence>
<dbReference type="Gene3D" id="6.10.250.2470">
    <property type="match status" value="1"/>
</dbReference>
<proteinExistence type="inferred from homology"/>
<dbReference type="Ensembl" id="ENSORLT00000020008.2">
    <property type="protein sequence ID" value="ENSORLP00000020007.2"/>
    <property type="gene ID" value="ENSORLG00000015983.2"/>
</dbReference>
<feature type="region of interest" description="Disordered" evidence="4">
    <location>
        <begin position="530"/>
        <end position="590"/>
    </location>
</feature>
<dbReference type="GO" id="GO:0008093">
    <property type="term" value="F:cytoskeletal anchor activity"/>
    <property type="evidence" value="ECO:0007669"/>
    <property type="project" value="InterPro"/>
</dbReference>
<feature type="compositionally biased region" description="Polar residues" evidence="4">
    <location>
        <begin position="815"/>
        <end position="826"/>
    </location>
</feature>
<accession>H2MMR1</accession>
<sequence>MAAGGGCARSMDQYRAEVERLMQELAEANREKIRAAECGLAVLEENQTLKQKHAELETEQESLRKELEQLQEAFGQAYSNQRKVAEDGETIEETLLQESASKEAYYMGRLLELQTEVTLSRSVVSNAQAESERLNALLQELQESNEILELQRSRMREEIKEYKFRETRLLQDYTELEEENITLQKLVSTLKQSQVEYEGLKHEIKVLEEETVLLNSQLEDALRLKEISESQLEEALDALKSEREQKNNLRKELAHHISLTDNVYGAGDSNRCNGHLHGNAGLTKMNGDYRAGRKGEGLVPDLFSELNLSEMQKLKQQMLQVEREKAALLMNLQESQTQLQHTQGALSEQSERLHRLTERVNAMKRLNGDKELDDPQESEKPDGGSLLSSANSHADQDSQGFEILECKYKVAVTEVIDLKAELKALKEKHNQAVEGQGDSNTDDRVQALTEQISQLERKYHESQERAASLEAELRATAATATESQGMLNAAQDELVTFSEELAQLYHHVCLCNNETPNRVMLDYYRQSRITRGGSLKGPEDPRALLSPRLARRPMDSPSKDIHQSEATANAVDSSSCHGSPNRSATGSPVITIFPCPSPVSSEAGGDLRKEPMNIYNLNVIIRDQIKHLQRAVDRSLQLSRQRAAARELAPMLDRDKESCMEDILKLKSLLSTKREQIATLRLVLKANKQTAENALANLKSKYENEKAMVTETMMKLRNELKALKEDAATFSSLRAMFATRCDEYVTQLDEMQRQLAAAEDEKKTLNSLLRMAIQQKLALTQRLEDLEFDHEQTHRGRGAKVPKIKSSPPKVSLRDVSTASTDPLHT</sequence>